<keyword evidence="3" id="KW-1185">Reference proteome</keyword>
<organism evidence="2 3">
    <name type="scientific">Heterodermia speciosa</name>
    <dbReference type="NCBI Taxonomy" id="116794"/>
    <lineage>
        <taxon>Eukaryota</taxon>
        <taxon>Fungi</taxon>
        <taxon>Dikarya</taxon>
        <taxon>Ascomycota</taxon>
        <taxon>Pezizomycotina</taxon>
        <taxon>Lecanoromycetes</taxon>
        <taxon>OSLEUM clade</taxon>
        <taxon>Lecanoromycetidae</taxon>
        <taxon>Caliciales</taxon>
        <taxon>Physciaceae</taxon>
        <taxon>Heterodermia</taxon>
    </lineage>
</organism>
<reference evidence="2" key="1">
    <citation type="submission" date="2021-03" db="EMBL/GenBank/DDBJ databases">
        <authorList>
            <person name="Tagirdzhanova G."/>
        </authorList>
    </citation>
    <scope>NUCLEOTIDE SEQUENCE</scope>
</reference>
<dbReference type="Proteomes" id="UP000664521">
    <property type="component" value="Unassembled WGS sequence"/>
</dbReference>
<feature type="chain" id="PRO_5034150114" evidence="1">
    <location>
        <begin position="16"/>
        <end position="279"/>
    </location>
</feature>
<keyword evidence="1" id="KW-0732">Signal</keyword>
<comment type="caution">
    <text evidence="2">The sequence shown here is derived from an EMBL/GenBank/DDBJ whole genome shotgun (WGS) entry which is preliminary data.</text>
</comment>
<dbReference type="AlphaFoldDB" id="A0A8H3ETS8"/>
<sequence>MRVVNLFFWAGIAVASTLHGLPSNISSTGRGNISASQQPDFTFDELYSLQKQFLDHFISPANVQEAKAINSTLLAEDCLGRVDITRTFSGRELNTEYLFGLFANLAATPDSLSLLGVPISYEILHFAANQNIASAATKSVFLFLLFQNLVHVPPGIKTDPVAALYRFMFNFTALNLVLPIRIDTWNSFNAQKQISQYDATFVWWDWAFATLLEAAVPVLGVNSTAQVVQALTGALAKSICSTATTYCKGTDAQYGSTQECEGYLTKEIRFGAPYELGTL</sequence>
<evidence type="ECO:0000256" key="1">
    <source>
        <dbReference type="SAM" id="SignalP"/>
    </source>
</evidence>
<evidence type="ECO:0000313" key="2">
    <source>
        <dbReference type="EMBL" id="CAF9912586.1"/>
    </source>
</evidence>
<dbReference type="OrthoDB" id="10010954at2759"/>
<evidence type="ECO:0000313" key="3">
    <source>
        <dbReference type="Proteomes" id="UP000664521"/>
    </source>
</evidence>
<dbReference type="EMBL" id="CAJPDS010000011">
    <property type="protein sequence ID" value="CAF9912586.1"/>
    <property type="molecule type" value="Genomic_DNA"/>
</dbReference>
<protein>
    <submittedName>
        <fullName evidence="2">Uncharacterized protein</fullName>
    </submittedName>
</protein>
<gene>
    <name evidence="2" type="ORF">HETSPECPRED_000980</name>
</gene>
<accession>A0A8H3ETS8</accession>
<proteinExistence type="predicted"/>
<name>A0A8H3ETS8_9LECA</name>
<feature type="signal peptide" evidence="1">
    <location>
        <begin position="1"/>
        <end position="15"/>
    </location>
</feature>